<evidence type="ECO:0000313" key="7">
    <source>
        <dbReference type="Proteomes" id="UP001201812"/>
    </source>
</evidence>
<feature type="region of interest" description="Disordered" evidence="4">
    <location>
        <begin position="636"/>
        <end position="670"/>
    </location>
</feature>
<feature type="compositionally biased region" description="Polar residues" evidence="4">
    <location>
        <begin position="1"/>
        <end position="12"/>
    </location>
</feature>
<evidence type="ECO:0000256" key="4">
    <source>
        <dbReference type="SAM" id="MobiDB-lite"/>
    </source>
</evidence>
<keyword evidence="7" id="KW-1185">Reference proteome</keyword>
<feature type="compositionally biased region" description="Polar residues" evidence="4">
    <location>
        <begin position="36"/>
        <end position="60"/>
    </location>
</feature>
<name>A0AAD4NHT0_9BILA</name>
<feature type="region of interest" description="Disordered" evidence="4">
    <location>
        <begin position="559"/>
        <end position="578"/>
    </location>
</feature>
<feature type="region of interest" description="Disordered" evidence="4">
    <location>
        <begin position="787"/>
        <end position="815"/>
    </location>
</feature>
<evidence type="ECO:0000256" key="3">
    <source>
        <dbReference type="PROSITE-ProRule" id="PRU00192"/>
    </source>
</evidence>
<dbReference type="Gene3D" id="1.10.150.50">
    <property type="entry name" value="Transcription Factor, Ets-1"/>
    <property type="match status" value="1"/>
</dbReference>
<dbReference type="PANTHER" id="PTHR12287:SF23">
    <property type="entry name" value="AROUSER, ISOFORM A-RELATED"/>
    <property type="match status" value="1"/>
</dbReference>
<dbReference type="CDD" id="cd01210">
    <property type="entry name" value="PTB_EPS8"/>
    <property type="match status" value="1"/>
</dbReference>
<evidence type="ECO:0000259" key="5">
    <source>
        <dbReference type="PROSITE" id="PS50002"/>
    </source>
</evidence>
<reference evidence="6" key="1">
    <citation type="submission" date="2022-01" db="EMBL/GenBank/DDBJ databases">
        <title>Genome Sequence Resource for Two Populations of Ditylenchus destructor, the Migratory Endoparasitic Phytonematode.</title>
        <authorList>
            <person name="Zhang H."/>
            <person name="Lin R."/>
            <person name="Xie B."/>
        </authorList>
    </citation>
    <scope>NUCLEOTIDE SEQUENCE</scope>
    <source>
        <strain evidence="6">BazhouSP</strain>
    </source>
</reference>
<dbReference type="EMBL" id="JAKKPZ010000002">
    <property type="protein sequence ID" value="KAI1726626.1"/>
    <property type="molecule type" value="Genomic_DNA"/>
</dbReference>
<dbReference type="Pfam" id="PF22975">
    <property type="entry name" value="EPS8_2nd"/>
    <property type="match status" value="1"/>
</dbReference>
<dbReference type="SMART" id="SM00326">
    <property type="entry name" value="SH3"/>
    <property type="match status" value="1"/>
</dbReference>
<feature type="compositionally biased region" description="Basic and acidic residues" evidence="4">
    <location>
        <begin position="636"/>
        <end position="669"/>
    </location>
</feature>
<dbReference type="GO" id="GO:0005886">
    <property type="term" value="C:plasma membrane"/>
    <property type="evidence" value="ECO:0007669"/>
    <property type="project" value="TreeGrafter"/>
</dbReference>
<dbReference type="InterPro" id="IPR036028">
    <property type="entry name" value="SH3-like_dom_sf"/>
</dbReference>
<dbReference type="SUPFAM" id="SSF50044">
    <property type="entry name" value="SH3-domain"/>
    <property type="match status" value="1"/>
</dbReference>
<dbReference type="Pfam" id="PF18016">
    <property type="entry name" value="SAM_3"/>
    <property type="match status" value="1"/>
</dbReference>
<evidence type="ECO:0000256" key="1">
    <source>
        <dbReference type="ARBA" id="ARBA00006197"/>
    </source>
</evidence>
<sequence>MRNGFNSRQTNGVHYAPPPSQSTSTLNPRQPPPYEGTSSNGYTSSSRLPPHSNPTLQTPNGRGYYYSSGTPAAGGSSTSGPPSSSPSTGGAASTASPSLGAPRTEHFRTTTTTLTSANGNNDRMADQPPYGGGPPRRTNTLPSGGRRGNFDIETSPPSYQVEHLATFAVGRQFGLQTPSDGIRKLKQMEKKSAIWAQPMILKLFPDRVCVEDENGDLVEQFPMDLVVDPTAHVSSDPVDMYNNVLLFIVKEDIRSGARNAGPTEIHIFQCARTPAQEVAEDLHHYIKGSYHKVRPGYRDANFGPPPANMPGGPPPRGAQYRDDISVTSTEYFEMDVNTLNRCFDDIERFVARIQSAAIAQRELEMQQHRMRQHRSSSKRKEAQAAAQRGILQLRAQIPTYNEFFEVFQKFKLSFNLLAKLKNHIHEPNAPELLHFLFTPLTVILDACHWGLGMNVAEQVLNPLLSLDACELLRNCLTSKECDVWMALGRAWRTPPEDWLGTLPPPYRPVFSDGFAPYGLPNGDAASVIPPPPLAQPTYQSHPAQRYSSAPAPIHRGMSAPVSQPSHYGAPPPRSAMPPYRERSVDNLNLDRINLEKERLEFERMKVLDREQQLLEHEKRLRQEEARLEAERRMLHKEAEKHSIAGSDRPDFYRRDASSVHQSPRLDRRTGSVQVLSNGHVSSSSPNYSSPRTGNVVVSPPIVVPDQSPRQKAFLDELVQRRCKIVQVTYDRVAQNPKELTVARGEYLEVLNDQKNWWECRNVHNRLGYVPHTILSVLALENADTRSMQEQTFMSPGQDRPQASGGGPHSPRNGSVYVSNVSVQTRAQTSEGPQIGGLVDGIQSIKLRPIQHRLTIGQSDFINSKLIQIQREEHKYVPEMVDTIKRNRQVIGTRRIASFKGNIINENSNKEQLQAWLRDKGFSDFVQSVFSECEALDLFQLSKDEIRKYCGEEGNRLYSLLLVQKRRSNFSTGTEAQLKALLEMRKKHVDAKNEGEIEPDLPAPSQPKRQKMSQTATVSKPRALSSSAQTQTQVNTPIPNPRTVKQQEQKRSPEPSSEEAPFFAQPIRSYH</sequence>
<feature type="compositionally biased region" description="Polar residues" evidence="4">
    <location>
        <begin position="1011"/>
        <end position="1036"/>
    </location>
</feature>
<feature type="compositionally biased region" description="Low complexity" evidence="4">
    <location>
        <begin position="67"/>
        <end position="102"/>
    </location>
</feature>
<dbReference type="Pfam" id="PF08416">
    <property type="entry name" value="PTB"/>
    <property type="match status" value="1"/>
</dbReference>
<dbReference type="InterPro" id="IPR013625">
    <property type="entry name" value="PTB"/>
</dbReference>
<feature type="region of interest" description="Disordered" evidence="4">
    <location>
        <begin position="1"/>
        <end position="151"/>
    </location>
</feature>
<protein>
    <submittedName>
        <fullName evidence="6">Phosphotyrosine-binding domain-containing protein</fullName>
    </submittedName>
</protein>
<dbReference type="PANTHER" id="PTHR12287">
    <property type="entry name" value="EPIDERMAL GROWTH FACTOR RECEPTOR KINASE SUBSTRATE EPS8-RELATED PROTEIN"/>
    <property type="match status" value="1"/>
</dbReference>
<dbReference type="AlphaFoldDB" id="A0AAD4NHT0"/>
<dbReference type="Gene3D" id="2.30.29.30">
    <property type="entry name" value="Pleckstrin-homology domain (PH domain)/Phosphotyrosine-binding domain (PTB)"/>
    <property type="match status" value="1"/>
</dbReference>
<dbReference type="Gene3D" id="2.30.30.40">
    <property type="entry name" value="SH3 Domains"/>
    <property type="match status" value="1"/>
</dbReference>
<dbReference type="GO" id="GO:0035023">
    <property type="term" value="P:regulation of Rho protein signal transduction"/>
    <property type="evidence" value="ECO:0007669"/>
    <property type="project" value="TreeGrafter"/>
</dbReference>
<comment type="similarity">
    <text evidence="1">Belongs to the EPS8 family.</text>
</comment>
<gene>
    <name evidence="6" type="ORF">DdX_03349</name>
</gene>
<dbReference type="SUPFAM" id="SSF50729">
    <property type="entry name" value="PH domain-like"/>
    <property type="match status" value="1"/>
</dbReference>
<dbReference type="GO" id="GO:0007266">
    <property type="term" value="P:Rho protein signal transduction"/>
    <property type="evidence" value="ECO:0007669"/>
    <property type="project" value="TreeGrafter"/>
</dbReference>
<dbReference type="InterPro" id="IPR039801">
    <property type="entry name" value="EPS8-like"/>
</dbReference>
<dbReference type="InterPro" id="IPR001452">
    <property type="entry name" value="SH3_domain"/>
</dbReference>
<dbReference type="InterPro" id="IPR011993">
    <property type="entry name" value="PH-like_dom_sf"/>
</dbReference>
<dbReference type="FunFam" id="2.30.29.30:FF:000289">
    <property type="entry name" value="Epidermal growth factor receptor kinase substrate 8"/>
    <property type="match status" value="1"/>
</dbReference>
<proteinExistence type="inferred from homology"/>
<dbReference type="InterPro" id="IPR013761">
    <property type="entry name" value="SAM/pointed_sf"/>
</dbReference>
<dbReference type="PROSITE" id="PS50002">
    <property type="entry name" value="SH3"/>
    <property type="match status" value="1"/>
</dbReference>
<accession>A0AAD4NHT0</accession>
<feature type="domain" description="SH3" evidence="5">
    <location>
        <begin position="720"/>
        <end position="779"/>
    </location>
</feature>
<dbReference type="InterPro" id="IPR006020">
    <property type="entry name" value="PTB/PI_dom"/>
</dbReference>
<organism evidence="6 7">
    <name type="scientific">Ditylenchus destructor</name>
    <dbReference type="NCBI Taxonomy" id="166010"/>
    <lineage>
        <taxon>Eukaryota</taxon>
        <taxon>Metazoa</taxon>
        <taxon>Ecdysozoa</taxon>
        <taxon>Nematoda</taxon>
        <taxon>Chromadorea</taxon>
        <taxon>Rhabditida</taxon>
        <taxon>Tylenchina</taxon>
        <taxon>Tylenchomorpha</taxon>
        <taxon>Sphaerularioidea</taxon>
        <taxon>Anguinidae</taxon>
        <taxon>Anguininae</taxon>
        <taxon>Ditylenchus</taxon>
    </lineage>
</organism>
<evidence type="ECO:0000256" key="2">
    <source>
        <dbReference type="ARBA" id="ARBA00022443"/>
    </source>
</evidence>
<dbReference type="GO" id="GO:0003779">
    <property type="term" value="F:actin binding"/>
    <property type="evidence" value="ECO:0007669"/>
    <property type="project" value="TreeGrafter"/>
</dbReference>
<keyword evidence="2 3" id="KW-0728">SH3 domain</keyword>
<feature type="region of interest" description="Disordered" evidence="4">
    <location>
        <begin position="989"/>
        <end position="1070"/>
    </location>
</feature>
<dbReference type="Pfam" id="PF07653">
    <property type="entry name" value="SH3_2"/>
    <property type="match status" value="1"/>
</dbReference>
<dbReference type="InterPro" id="IPR055093">
    <property type="entry name" value="EPS8_2nd"/>
</dbReference>
<comment type="caution">
    <text evidence="6">The sequence shown here is derived from an EMBL/GenBank/DDBJ whole genome shotgun (WGS) entry which is preliminary data.</text>
</comment>
<evidence type="ECO:0000313" key="6">
    <source>
        <dbReference type="EMBL" id="KAI1726626.1"/>
    </source>
</evidence>
<dbReference type="InterPro" id="IPR033928">
    <property type="entry name" value="EPS8_PTB"/>
</dbReference>
<dbReference type="InterPro" id="IPR041418">
    <property type="entry name" value="SAM_3"/>
</dbReference>
<dbReference type="Proteomes" id="UP001201812">
    <property type="component" value="Unassembled WGS sequence"/>
</dbReference>
<dbReference type="SMART" id="SM00462">
    <property type="entry name" value="PTB"/>
    <property type="match status" value="1"/>
</dbReference>